<name>A0A9Q0KFQ1_9MAGN</name>
<evidence type="ECO:0000313" key="3">
    <source>
        <dbReference type="Proteomes" id="UP001141806"/>
    </source>
</evidence>
<accession>A0A9Q0KFQ1</accession>
<evidence type="ECO:0000313" key="2">
    <source>
        <dbReference type="EMBL" id="KAJ4969667.1"/>
    </source>
</evidence>
<reference evidence="2" key="1">
    <citation type="journal article" date="2023" name="Plant J.">
        <title>The genome of the king protea, Protea cynaroides.</title>
        <authorList>
            <person name="Chang J."/>
            <person name="Duong T.A."/>
            <person name="Schoeman C."/>
            <person name="Ma X."/>
            <person name="Roodt D."/>
            <person name="Barker N."/>
            <person name="Li Z."/>
            <person name="Van de Peer Y."/>
            <person name="Mizrachi E."/>
        </authorList>
    </citation>
    <scope>NUCLEOTIDE SEQUENCE</scope>
    <source>
        <tissue evidence="2">Young leaves</tissue>
    </source>
</reference>
<keyword evidence="3" id="KW-1185">Reference proteome</keyword>
<organism evidence="2 3">
    <name type="scientific">Protea cynaroides</name>
    <dbReference type="NCBI Taxonomy" id="273540"/>
    <lineage>
        <taxon>Eukaryota</taxon>
        <taxon>Viridiplantae</taxon>
        <taxon>Streptophyta</taxon>
        <taxon>Embryophyta</taxon>
        <taxon>Tracheophyta</taxon>
        <taxon>Spermatophyta</taxon>
        <taxon>Magnoliopsida</taxon>
        <taxon>Proteales</taxon>
        <taxon>Proteaceae</taxon>
        <taxon>Protea</taxon>
    </lineage>
</organism>
<proteinExistence type="predicted"/>
<evidence type="ECO:0000256" key="1">
    <source>
        <dbReference type="SAM" id="MobiDB-lite"/>
    </source>
</evidence>
<gene>
    <name evidence="2" type="ORF">NE237_002766</name>
</gene>
<feature type="region of interest" description="Disordered" evidence="1">
    <location>
        <begin position="256"/>
        <end position="275"/>
    </location>
</feature>
<sequence>MSAGSSRPWVPGAGIIGGEKGYGSGAGLSNPNAIVLWDRDVFLNHSSSMNDLQGPVSMRLDLPTEVISVVIYHLWFSLLAITVFRGTDLNTGFVDSVVEDAANQGVRSGLEEVKSENSMIRVAPDIPRSSTGDQGGVHGSAIARVNAGLRVATGIHVAVSNASVRSYSFPGETNGDDVSLNVKGSLSKVSLNAVRRASDESFWVPMLEALVDRISEKGNSVASDDPSMCAIGSFEENIIGRRTFASILSGMTDLSSLPEPVTEGGLTRSWADAEDKQDPEEVEEGEINGTSVASVDNVLFAHNEEDEETMVHGLEVVNTGNGDQVARIVDQENDTEVQNTELRIDLRYGDAVLTSSPGRVEVLFDNVATVVGKLSGQGEEFVQVGKRPLGHPPGKGKK</sequence>
<dbReference type="AlphaFoldDB" id="A0A9Q0KFQ1"/>
<protein>
    <submittedName>
        <fullName evidence="2">Uncharacterized protein</fullName>
    </submittedName>
</protein>
<dbReference type="EMBL" id="JAMYWD010000005">
    <property type="protein sequence ID" value="KAJ4969667.1"/>
    <property type="molecule type" value="Genomic_DNA"/>
</dbReference>
<comment type="caution">
    <text evidence="2">The sequence shown here is derived from an EMBL/GenBank/DDBJ whole genome shotgun (WGS) entry which is preliminary data.</text>
</comment>
<dbReference type="Proteomes" id="UP001141806">
    <property type="component" value="Unassembled WGS sequence"/>
</dbReference>